<gene>
    <name evidence="2" type="primary">egl1</name>
    <name evidence="2" type="ORF">SNAT2548_LOCUS17621</name>
</gene>
<feature type="compositionally biased region" description="Low complexity" evidence="1">
    <location>
        <begin position="69"/>
        <end position="78"/>
    </location>
</feature>
<reference evidence="2" key="1">
    <citation type="submission" date="2021-02" db="EMBL/GenBank/DDBJ databases">
        <authorList>
            <person name="Dougan E. K."/>
            <person name="Rhodes N."/>
            <person name="Thang M."/>
            <person name="Chan C."/>
        </authorList>
    </citation>
    <scope>NUCLEOTIDE SEQUENCE</scope>
</reference>
<proteinExistence type="predicted"/>
<comment type="caution">
    <text evidence="2">The sequence shown here is derived from an EMBL/GenBank/DDBJ whole genome shotgun (WGS) entry which is preliminary data.</text>
</comment>
<evidence type="ECO:0000256" key="1">
    <source>
        <dbReference type="SAM" id="MobiDB-lite"/>
    </source>
</evidence>
<dbReference type="Proteomes" id="UP000604046">
    <property type="component" value="Unassembled WGS sequence"/>
</dbReference>
<organism evidence="2 3">
    <name type="scientific">Symbiodinium natans</name>
    <dbReference type="NCBI Taxonomy" id="878477"/>
    <lineage>
        <taxon>Eukaryota</taxon>
        <taxon>Sar</taxon>
        <taxon>Alveolata</taxon>
        <taxon>Dinophyceae</taxon>
        <taxon>Suessiales</taxon>
        <taxon>Symbiodiniaceae</taxon>
        <taxon>Symbiodinium</taxon>
    </lineage>
</organism>
<accession>A0A812PJQ3</accession>
<protein>
    <submittedName>
        <fullName evidence="2">Egl1 protein</fullName>
    </submittedName>
</protein>
<name>A0A812PJQ3_9DINO</name>
<feature type="region of interest" description="Disordered" evidence="1">
    <location>
        <begin position="69"/>
        <end position="116"/>
    </location>
</feature>
<sequence length="213" mass="22708">MAEDLSDEAEACRGLGGSPRIPMEHQLPGAQRPPQDHRKVEPTLSILDTSCSACVRVRVSLPYTYPGPAAASAAPRGGEVVHVSTDGGQRHAETRTEGSSTEARPSGIRAKRARQAEKQEAAQAAASAMTKAAEASFRALEGADGSGITAEALRVALKRYRIPVEVCKPEEVEEMLAVGAEEAGEDPGPLNFFAFKTLFNSLNLKVTREGRVW</sequence>
<feature type="region of interest" description="Disordered" evidence="1">
    <location>
        <begin position="1"/>
        <end position="38"/>
    </location>
</feature>
<dbReference type="AlphaFoldDB" id="A0A812PJQ3"/>
<dbReference type="OrthoDB" id="10584748at2759"/>
<dbReference type="EMBL" id="CAJNDS010002117">
    <property type="protein sequence ID" value="CAE7336685.1"/>
    <property type="molecule type" value="Genomic_DNA"/>
</dbReference>
<evidence type="ECO:0000313" key="2">
    <source>
        <dbReference type="EMBL" id="CAE7336685.1"/>
    </source>
</evidence>
<evidence type="ECO:0000313" key="3">
    <source>
        <dbReference type="Proteomes" id="UP000604046"/>
    </source>
</evidence>
<keyword evidence="3" id="KW-1185">Reference proteome</keyword>